<reference evidence="1 2" key="1">
    <citation type="submission" date="2019-03" db="EMBL/GenBank/DDBJ databases">
        <title>Draft genome sequences of novel Actinobacteria.</title>
        <authorList>
            <person name="Sahin N."/>
            <person name="Ay H."/>
            <person name="Saygin H."/>
        </authorList>
    </citation>
    <scope>NUCLEOTIDE SEQUENCE [LARGE SCALE GENOMIC DNA]</scope>
    <source>
        <strain evidence="1 2">5K138</strain>
    </source>
</reference>
<gene>
    <name evidence="1" type="ORF">E1269_17380</name>
</gene>
<dbReference type="SUPFAM" id="SSF51445">
    <property type="entry name" value="(Trans)glycosidases"/>
    <property type="match status" value="1"/>
</dbReference>
<dbReference type="RefSeq" id="WP_131896777.1">
    <property type="nucleotide sequence ID" value="NZ_SMKZ01000024.1"/>
</dbReference>
<organism evidence="1 2">
    <name type="scientific">Jiangella asiatica</name>
    <dbReference type="NCBI Taxonomy" id="2530372"/>
    <lineage>
        <taxon>Bacteria</taxon>
        <taxon>Bacillati</taxon>
        <taxon>Actinomycetota</taxon>
        <taxon>Actinomycetes</taxon>
        <taxon>Jiangellales</taxon>
        <taxon>Jiangellaceae</taxon>
        <taxon>Jiangella</taxon>
    </lineage>
</organism>
<accession>A0A4R5D767</accession>
<dbReference type="Proteomes" id="UP000294739">
    <property type="component" value="Unassembled WGS sequence"/>
</dbReference>
<name>A0A4R5D767_9ACTN</name>
<proteinExistence type="predicted"/>
<dbReference type="InterPro" id="IPR017853">
    <property type="entry name" value="GH"/>
</dbReference>
<keyword evidence="2" id="KW-1185">Reference proteome</keyword>
<dbReference type="EMBL" id="SMKZ01000024">
    <property type="protein sequence ID" value="TDE08477.1"/>
    <property type="molecule type" value="Genomic_DNA"/>
</dbReference>
<dbReference type="InParanoid" id="A0A4R5D767"/>
<comment type="caution">
    <text evidence="1">The sequence shown here is derived from an EMBL/GenBank/DDBJ whole genome shotgun (WGS) entry which is preliminary data.</text>
</comment>
<dbReference type="AlphaFoldDB" id="A0A4R5D767"/>
<dbReference type="Gene3D" id="3.40.50.880">
    <property type="match status" value="1"/>
</dbReference>
<dbReference type="Gene3D" id="3.20.20.80">
    <property type="entry name" value="Glycosidases"/>
    <property type="match status" value="1"/>
</dbReference>
<evidence type="ECO:0000313" key="1">
    <source>
        <dbReference type="EMBL" id="TDE08477.1"/>
    </source>
</evidence>
<dbReference type="OrthoDB" id="931708at2"/>
<dbReference type="InterPro" id="IPR029062">
    <property type="entry name" value="Class_I_gatase-like"/>
</dbReference>
<evidence type="ECO:0000313" key="2">
    <source>
        <dbReference type="Proteomes" id="UP000294739"/>
    </source>
</evidence>
<sequence length="700" mass="77845">MERGVYAQGWYARQHNYHPSRPARRLKMLDDFTDYRATMLTWPALGGGGISLPYLEQEAAGEIPARFRFYGYVTDQEFNHACSERGIKAFGVIFLMQGWEFPAELSEDEDEVLSLNELRGVGKRTRLGLREFTQNTYPRLWNSYESYFPGGLRNSEGDVVTDLWEECCSRDIHGEALRADWLECPDREHICHLMDTNNPVWREYVKAVIRIQVDAGVDGIQFDEPDGPMGSLKYGGCFCKDCMKGFTAYLRSLPARQVPADVAGALDDFHYGRWLLAHGADRIPAENPDFLARAYVTFVRARNAANFHELASYAREYAARAGRSLLISANLYDGAPWHDPLAADVDVLVPEQRHTLYRQPGWMRYIAAFGGEKPVTISFNPYGGILPALVEELNDGRGIDRYRTMMYEAAALGANMSVPYGAWMGSVIEDAMYAPHNPTKVIQGFLADNEHFYTRSTVNDTAVVYSMDSNLHDEAFGGAVQARLDPVTGRRGEAHSSSAFFGATDALARAQHPFDVVIFHDGVLREDDVTPERLRQYRHLVLPDCWALSGGQVDAVAGYLDDGGRVIVIGDLRGGDDGTSTARILEHPGTRVVASARTVADDAGDAQVEIKALTDVAVNLQRTSRGTVALHIVNYEYDDALDRTAAVDNAEVSVRLPEPVTRVRVHTPGEEPYEGAVSTVGDRFTFTVRALSSYLVVELL</sequence>
<dbReference type="SUPFAM" id="SSF52317">
    <property type="entry name" value="Class I glutamine amidotransferase-like"/>
    <property type="match status" value="1"/>
</dbReference>
<protein>
    <recommendedName>
        <fullName evidence="3">Beta-galactosidase trimerisation domain-containing protein</fullName>
    </recommendedName>
</protein>
<evidence type="ECO:0008006" key="3">
    <source>
        <dbReference type="Google" id="ProtNLM"/>
    </source>
</evidence>